<evidence type="ECO:0000256" key="2">
    <source>
        <dbReference type="ARBA" id="ARBA00022801"/>
    </source>
</evidence>
<dbReference type="GO" id="GO:0045429">
    <property type="term" value="P:positive regulation of nitric oxide biosynthetic process"/>
    <property type="evidence" value="ECO:0007669"/>
    <property type="project" value="TreeGrafter"/>
</dbReference>
<evidence type="ECO:0008006" key="7">
    <source>
        <dbReference type="Google" id="ProtNLM"/>
    </source>
</evidence>
<dbReference type="Proteomes" id="UP000316609">
    <property type="component" value="Unassembled WGS sequence"/>
</dbReference>
<feature type="compositionally biased region" description="Basic and acidic residues" evidence="4">
    <location>
        <begin position="245"/>
        <end position="260"/>
    </location>
</feature>
<protein>
    <recommendedName>
        <fullName evidence="7">N(G),N(G)-dimethylarginine dimethylaminohydrolase</fullName>
    </recommendedName>
</protein>
<dbReference type="GO" id="GO:0006525">
    <property type="term" value="P:arginine metabolic process"/>
    <property type="evidence" value="ECO:0007669"/>
    <property type="project" value="TreeGrafter"/>
</dbReference>
<feature type="compositionally biased region" description="Basic and acidic residues" evidence="4">
    <location>
        <begin position="1"/>
        <end position="13"/>
    </location>
</feature>
<gene>
    <name evidence="5" type="ORF">E6K78_05910</name>
</gene>
<dbReference type="Gene3D" id="3.75.10.10">
    <property type="entry name" value="L-arginine/glycine Amidinotransferase, Chain A"/>
    <property type="match status" value="1"/>
</dbReference>
<evidence type="ECO:0000313" key="6">
    <source>
        <dbReference type="Proteomes" id="UP000316609"/>
    </source>
</evidence>
<dbReference type="InterPro" id="IPR033199">
    <property type="entry name" value="DDAH-like"/>
</dbReference>
<feature type="active site" description="Proton donor" evidence="3">
    <location>
        <position position="483"/>
    </location>
</feature>
<proteinExistence type="inferred from homology"/>
<feature type="compositionally biased region" description="Low complexity" evidence="4">
    <location>
        <begin position="162"/>
        <end position="172"/>
    </location>
</feature>
<comment type="caution">
    <text evidence="5">The sequence shown here is derived from an EMBL/GenBank/DDBJ whole genome shotgun (WGS) entry which is preliminary data.</text>
</comment>
<feature type="compositionally biased region" description="Basic and acidic residues" evidence="4">
    <location>
        <begin position="214"/>
        <end position="232"/>
    </location>
</feature>
<feature type="active site" description="Nucleophile" evidence="3">
    <location>
        <position position="570"/>
    </location>
</feature>
<feature type="region of interest" description="Disordered" evidence="4">
    <location>
        <begin position="1"/>
        <end position="28"/>
    </location>
</feature>
<dbReference type="GO" id="GO:0016597">
    <property type="term" value="F:amino acid binding"/>
    <property type="evidence" value="ECO:0007669"/>
    <property type="project" value="TreeGrafter"/>
</dbReference>
<dbReference type="PANTHER" id="PTHR12737:SF9">
    <property type="entry name" value="DIMETHYLARGININASE"/>
    <property type="match status" value="1"/>
</dbReference>
<accession>A0A538TTE5</accession>
<feature type="compositionally biased region" description="Low complexity" evidence="4">
    <location>
        <begin position="15"/>
        <end position="25"/>
    </location>
</feature>
<feature type="compositionally biased region" description="Basic residues" evidence="4">
    <location>
        <begin position="282"/>
        <end position="298"/>
    </location>
</feature>
<dbReference type="GO" id="GO:0016403">
    <property type="term" value="F:dimethylargininase activity"/>
    <property type="evidence" value="ECO:0007669"/>
    <property type="project" value="TreeGrafter"/>
</dbReference>
<evidence type="ECO:0000256" key="1">
    <source>
        <dbReference type="ARBA" id="ARBA00008532"/>
    </source>
</evidence>
<name>A0A538TTE5_UNCEI</name>
<evidence type="ECO:0000256" key="4">
    <source>
        <dbReference type="SAM" id="MobiDB-lite"/>
    </source>
</evidence>
<dbReference type="PANTHER" id="PTHR12737">
    <property type="entry name" value="DIMETHYLARGININE DIMETHYLAMINOHYDROLASE"/>
    <property type="match status" value="1"/>
</dbReference>
<organism evidence="5 6">
    <name type="scientific">Eiseniibacteriota bacterium</name>
    <dbReference type="NCBI Taxonomy" id="2212470"/>
    <lineage>
        <taxon>Bacteria</taxon>
        <taxon>Candidatus Eiseniibacteriota</taxon>
    </lineage>
</organism>
<dbReference type="AlphaFoldDB" id="A0A538TTE5"/>
<reference evidence="5 6" key="1">
    <citation type="journal article" date="2019" name="Nat. Microbiol.">
        <title>Mediterranean grassland soil C-N compound turnover is dependent on rainfall and depth, and is mediated by genomically divergent microorganisms.</title>
        <authorList>
            <person name="Diamond S."/>
            <person name="Andeer P.F."/>
            <person name="Li Z."/>
            <person name="Crits-Christoph A."/>
            <person name="Burstein D."/>
            <person name="Anantharaman K."/>
            <person name="Lane K.R."/>
            <person name="Thomas B.C."/>
            <person name="Pan C."/>
            <person name="Northen T.R."/>
            <person name="Banfield J.F."/>
        </authorList>
    </citation>
    <scope>NUCLEOTIDE SEQUENCE [LARGE SCALE GENOMIC DNA]</scope>
    <source>
        <strain evidence="5">WS_8</strain>
    </source>
</reference>
<sequence>MAPRARADDDRRSRVAASGLPSARRALPRARIRPELRFRPAPPRGHLAAARGLERLRVVGSVTPRAALRGPVQGRAGHGAAALQGDRLGARHLPGSLRAAGASERLGARIEPQAGRRGRQREPLPHGLSGRAGGLPVQLRSLRLGNDQRRRVGPSGRGAGARGRVAAGARSLADVRRQPHVGRQPFRQVRGVGGCDDSAPPRRQRDPVLPGTLGERERASELEEYRAGDRGTVRGPHLSRRQRGPSREHRAAYRGQRERGLPGTTRRWRGGAQTAGPERPRQALRHRRLLRLRRRGKLRSAADPGRDAQHPRGARDGMVRLRNAIVCAPASSMTLGITTRDVGPPDVERALAQHARYCKALERCGLQVTSLPPDPSFPDSTFVEDTAVLAERCAVVTHPGAESRRGEIAAIRDGLRRFFPTLEAISAPGTLDGGDVCRVGDRFIIGISARTNEEGARQLGGFLERAGYSWTPVDIRGIEGLLHLKSGMAALDDDRLLLIDGLAERSELAAHRVVGVEPREWRAANCVRVNQHLLLPRGYPATERALRRMGFSLVVLNVSEFEKMDGGLSCISLRF</sequence>
<dbReference type="SUPFAM" id="SSF55909">
    <property type="entry name" value="Pentein"/>
    <property type="match status" value="1"/>
</dbReference>
<feature type="compositionally biased region" description="Basic and acidic residues" evidence="4">
    <location>
        <begin position="304"/>
        <end position="315"/>
    </location>
</feature>
<feature type="region of interest" description="Disordered" evidence="4">
    <location>
        <begin position="105"/>
        <end position="315"/>
    </location>
</feature>
<comment type="similarity">
    <text evidence="1">Belongs to the DDAH family.</text>
</comment>
<dbReference type="EMBL" id="VBOY01000052">
    <property type="protein sequence ID" value="TMQ66874.1"/>
    <property type="molecule type" value="Genomic_DNA"/>
</dbReference>
<keyword evidence="2" id="KW-0378">Hydrolase</keyword>
<dbReference type="GO" id="GO:0000052">
    <property type="term" value="P:citrulline metabolic process"/>
    <property type="evidence" value="ECO:0007669"/>
    <property type="project" value="TreeGrafter"/>
</dbReference>
<evidence type="ECO:0000256" key="3">
    <source>
        <dbReference type="PIRSR" id="PIRSR633199-1"/>
    </source>
</evidence>
<evidence type="ECO:0000313" key="5">
    <source>
        <dbReference type="EMBL" id="TMQ66874.1"/>
    </source>
</evidence>